<dbReference type="Proteomes" id="UP001151760">
    <property type="component" value="Unassembled WGS sequence"/>
</dbReference>
<name>A0ABQ4Z683_9ASTR</name>
<proteinExistence type="predicted"/>
<comment type="caution">
    <text evidence="1">The sequence shown here is derived from an EMBL/GenBank/DDBJ whole genome shotgun (WGS) entry which is preliminary data.</text>
</comment>
<sequence>MSTEMLLAKEKLIKVIRTCLKNNNQHLEEKSIAVLLAGESILTVMQTLEEKQIDTESMQELLLQFSKDLPTLGNTLNQLKQGGMIVLNLEASHLYSDDVDDFLQREYP</sequence>
<keyword evidence="2" id="KW-1185">Reference proteome</keyword>
<reference evidence="1" key="2">
    <citation type="submission" date="2022-01" db="EMBL/GenBank/DDBJ databases">
        <authorList>
            <person name="Yamashiro T."/>
            <person name="Shiraishi A."/>
            <person name="Satake H."/>
            <person name="Nakayama K."/>
        </authorList>
    </citation>
    <scope>NUCLEOTIDE SEQUENCE</scope>
</reference>
<accession>A0ABQ4Z683</accession>
<evidence type="ECO:0000313" key="1">
    <source>
        <dbReference type="EMBL" id="GJS84353.1"/>
    </source>
</evidence>
<protein>
    <submittedName>
        <fullName evidence="1">Uncharacterized protein</fullName>
    </submittedName>
</protein>
<reference evidence="1" key="1">
    <citation type="journal article" date="2022" name="Int. J. Mol. Sci.">
        <title>Draft Genome of Tanacetum Coccineum: Genomic Comparison of Closely Related Tanacetum-Family Plants.</title>
        <authorList>
            <person name="Yamashiro T."/>
            <person name="Shiraishi A."/>
            <person name="Nakayama K."/>
            <person name="Satake H."/>
        </authorList>
    </citation>
    <scope>NUCLEOTIDE SEQUENCE</scope>
</reference>
<organism evidence="1 2">
    <name type="scientific">Tanacetum coccineum</name>
    <dbReference type="NCBI Taxonomy" id="301880"/>
    <lineage>
        <taxon>Eukaryota</taxon>
        <taxon>Viridiplantae</taxon>
        <taxon>Streptophyta</taxon>
        <taxon>Embryophyta</taxon>
        <taxon>Tracheophyta</taxon>
        <taxon>Spermatophyta</taxon>
        <taxon>Magnoliopsida</taxon>
        <taxon>eudicotyledons</taxon>
        <taxon>Gunneridae</taxon>
        <taxon>Pentapetalae</taxon>
        <taxon>asterids</taxon>
        <taxon>campanulids</taxon>
        <taxon>Asterales</taxon>
        <taxon>Asteraceae</taxon>
        <taxon>Asteroideae</taxon>
        <taxon>Anthemideae</taxon>
        <taxon>Anthemidinae</taxon>
        <taxon>Tanacetum</taxon>
    </lineage>
</organism>
<evidence type="ECO:0000313" key="2">
    <source>
        <dbReference type="Proteomes" id="UP001151760"/>
    </source>
</evidence>
<gene>
    <name evidence="1" type="ORF">Tco_0750894</name>
</gene>
<dbReference type="EMBL" id="BQNB010010967">
    <property type="protein sequence ID" value="GJS84353.1"/>
    <property type="molecule type" value="Genomic_DNA"/>
</dbReference>